<evidence type="ECO:0000256" key="2">
    <source>
        <dbReference type="ARBA" id="ARBA00023125"/>
    </source>
</evidence>
<dbReference type="SUPFAM" id="SSF51215">
    <property type="entry name" value="Regulatory protein AraC"/>
    <property type="match status" value="1"/>
</dbReference>
<evidence type="ECO:0000259" key="4">
    <source>
        <dbReference type="PROSITE" id="PS01124"/>
    </source>
</evidence>
<keyword evidence="6" id="KW-1185">Reference proteome</keyword>
<keyword evidence="1" id="KW-0805">Transcription regulation</keyword>
<dbReference type="PANTHER" id="PTHR46796">
    <property type="entry name" value="HTH-TYPE TRANSCRIPTIONAL ACTIVATOR RHAS-RELATED"/>
    <property type="match status" value="1"/>
</dbReference>
<dbReference type="EMBL" id="BAABDO010000052">
    <property type="protein sequence ID" value="GAA4144642.1"/>
    <property type="molecule type" value="Genomic_DNA"/>
</dbReference>
<dbReference type="Gene3D" id="1.10.10.60">
    <property type="entry name" value="Homeodomain-like"/>
    <property type="match status" value="2"/>
</dbReference>
<evidence type="ECO:0000256" key="1">
    <source>
        <dbReference type="ARBA" id="ARBA00023015"/>
    </source>
</evidence>
<dbReference type="PANTHER" id="PTHR46796:SF2">
    <property type="entry name" value="TRANSCRIPTIONAL REGULATORY PROTEIN"/>
    <property type="match status" value="1"/>
</dbReference>
<dbReference type="Pfam" id="PF02311">
    <property type="entry name" value="AraC_binding"/>
    <property type="match status" value="1"/>
</dbReference>
<dbReference type="SUPFAM" id="SSF46689">
    <property type="entry name" value="Homeodomain-like"/>
    <property type="match status" value="2"/>
</dbReference>
<dbReference type="InterPro" id="IPR009057">
    <property type="entry name" value="Homeodomain-like_sf"/>
</dbReference>
<gene>
    <name evidence="5" type="ORF">GCM10022416_35630</name>
</gene>
<dbReference type="SMART" id="SM00342">
    <property type="entry name" value="HTH_ARAC"/>
    <property type="match status" value="1"/>
</dbReference>
<evidence type="ECO:0000313" key="5">
    <source>
        <dbReference type="EMBL" id="GAA4144642.1"/>
    </source>
</evidence>
<keyword evidence="3" id="KW-0804">Transcription</keyword>
<reference evidence="6" key="1">
    <citation type="journal article" date="2019" name="Int. J. Syst. Evol. Microbiol.">
        <title>The Global Catalogue of Microorganisms (GCM) 10K type strain sequencing project: providing services to taxonomists for standard genome sequencing and annotation.</title>
        <authorList>
            <consortium name="The Broad Institute Genomics Platform"/>
            <consortium name="The Broad Institute Genome Sequencing Center for Infectious Disease"/>
            <person name="Wu L."/>
            <person name="Ma J."/>
        </authorList>
    </citation>
    <scope>NUCLEOTIDE SEQUENCE [LARGE SCALE GENOMIC DNA]</scope>
    <source>
        <strain evidence="6">JCM 17316</strain>
    </source>
</reference>
<dbReference type="Pfam" id="PF12833">
    <property type="entry name" value="HTH_18"/>
    <property type="match status" value="1"/>
</dbReference>
<dbReference type="Proteomes" id="UP001500266">
    <property type="component" value="Unassembled WGS sequence"/>
</dbReference>
<dbReference type="PROSITE" id="PS01124">
    <property type="entry name" value="HTH_ARAC_FAMILY_2"/>
    <property type="match status" value="1"/>
</dbReference>
<evidence type="ECO:0000313" key="6">
    <source>
        <dbReference type="Proteomes" id="UP001500266"/>
    </source>
</evidence>
<accession>A0ABP7Z072</accession>
<dbReference type="InterPro" id="IPR018060">
    <property type="entry name" value="HTH_AraC"/>
</dbReference>
<sequence length="324" mass="35135">MVGDRVVFVQFQLRRHALLVDEDPQPDLLGGGPLLRAGDQRYLHPHMISVVSQEVAHYWRHPVLPDVDLLQARYVTHRFGRHTHDGYVIALIEAGVEAFEHAGSTERAPKGSLAVLNPEVVHTGYAGAPGGWAYRVLYPAVGVVADVAAELGARAGTPYFPETVIERTPVAALVRAAHRAGEGGDALAASSLLRTALGALLRHHARDMPAEHGAAWSPSVRAARDILHDRLVDPPTLEELAEAVGTRPFRLIRAFRAATGLPPHAYLNQVRVQRARRLLDGGLRPAEVAARTGFADQAHLTRHFKRVVGVPPGAYQHARGVVPS</sequence>
<keyword evidence="2" id="KW-0238">DNA-binding</keyword>
<name>A0ABP7Z072_9ACTN</name>
<organism evidence="5 6">
    <name type="scientific">Actinomadura keratinilytica</name>
    <dbReference type="NCBI Taxonomy" id="547461"/>
    <lineage>
        <taxon>Bacteria</taxon>
        <taxon>Bacillati</taxon>
        <taxon>Actinomycetota</taxon>
        <taxon>Actinomycetes</taxon>
        <taxon>Streptosporangiales</taxon>
        <taxon>Thermomonosporaceae</taxon>
        <taxon>Actinomadura</taxon>
    </lineage>
</organism>
<dbReference type="InterPro" id="IPR037923">
    <property type="entry name" value="HTH-like"/>
</dbReference>
<feature type="domain" description="HTH araC/xylS-type" evidence="4">
    <location>
        <begin position="221"/>
        <end position="318"/>
    </location>
</feature>
<protein>
    <submittedName>
        <fullName evidence="5">AraC family transcriptional regulator</fullName>
    </submittedName>
</protein>
<comment type="caution">
    <text evidence="5">The sequence shown here is derived from an EMBL/GenBank/DDBJ whole genome shotgun (WGS) entry which is preliminary data.</text>
</comment>
<dbReference type="InterPro" id="IPR050204">
    <property type="entry name" value="AraC_XylS_family_regulators"/>
</dbReference>
<dbReference type="InterPro" id="IPR003313">
    <property type="entry name" value="AraC-bd"/>
</dbReference>
<proteinExistence type="predicted"/>
<evidence type="ECO:0000256" key="3">
    <source>
        <dbReference type="ARBA" id="ARBA00023163"/>
    </source>
</evidence>